<dbReference type="GO" id="GO:0000723">
    <property type="term" value="P:telomere maintenance"/>
    <property type="evidence" value="ECO:0007669"/>
    <property type="project" value="InterPro"/>
</dbReference>
<dbReference type="AlphaFoldDB" id="A0A9X0YQT7"/>
<dbReference type="InterPro" id="IPR010285">
    <property type="entry name" value="DNA_helicase_pif1-like_DEAD"/>
</dbReference>
<evidence type="ECO:0000259" key="1">
    <source>
        <dbReference type="PROSITE" id="PS50967"/>
    </source>
</evidence>
<organism evidence="2 4">
    <name type="scientific">Formosa algae</name>
    <dbReference type="NCBI Taxonomy" id="225843"/>
    <lineage>
        <taxon>Bacteria</taxon>
        <taxon>Pseudomonadati</taxon>
        <taxon>Bacteroidota</taxon>
        <taxon>Flavobacteriia</taxon>
        <taxon>Flavobacteriales</taxon>
        <taxon>Flavobacteriaceae</taxon>
        <taxon>Formosa</taxon>
    </lineage>
</organism>
<evidence type="ECO:0000313" key="5">
    <source>
        <dbReference type="Proteomes" id="UP001231587"/>
    </source>
</evidence>
<dbReference type="SUPFAM" id="SSF47819">
    <property type="entry name" value="HRDC-like"/>
    <property type="match status" value="1"/>
</dbReference>
<dbReference type="CDD" id="cd18809">
    <property type="entry name" value="SF1_C_RecD"/>
    <property type="match status" value="1"/>
</dbReference>
<dbReference type="SUPFAM" id="SSF52540">
    <property type="entry name" value="P-loop containing nucleoside triphosphate hydrolases"/>
    <property type="match status" value="2"/>
</dbReference>
<feature type="domain" description="HRDC" evidence="1">
    <location>
        <begin position="619"/>
        <end position="699"/>
    </location>
</feature>
<dbReference type="GO" id="GO:0000166">
    <property type="term" value="F:nucleotide binding"/>
    <property type="evidence" value="ECO:0007669"/>
    <property type="project" value="InterPro"/>
</dbReference>
<dbReference type="OrthoDB" id="9763659at2"/>
<dbReference type="EMBL" id="JAGGJQ010000011">
    <property type="protein sequence ID" value="MBP1841506.1"/>
    <property type="molecule type" value="Genomic_DNA"/>
</dbReference>
<reference evidence="2" key="1">
    <citation type="submission" date="2021-03" db="EMBL/GenBank/DDBJ databases">
        <title>Genomic Encyclopedia of Type Strains, Phase IV (KMG-IV): sequencing the most valuable type-strain genomes for metagenomic binning, comparative biology and taxonomic classification.</title>
        <authorList>
            <person name="Goeker M."/>
        </authorList>
    </citation>
    <scope>NUCLEOTIDE SEQUENCE</scope>
    <source>
        <strain evidence="2">DSM 15523</strain>
        <strain evidence="3 5">DSM 16476</strain>
    </source>
</reference>
<dbReference type="Gene3D" id="2.30.30.940">
    <property type="match status" value="1"/>
</dbReference>
<dbReference type="InterPro" id="IPR051055">
    <property type="entry name" value="PIF1_helicase"/>
</dbReference>
<dbReference type="Pfam" id="PF05970">
    <property type="entry name" value="PIF1"/>
    <property type="match status" value="1"/>
</dbReference>
<keyword evidence="5" id="KW-1185">Reference proteome</keyword>
<dbReference type="Gene3D" id="3.40.50.300">
    <property type="entry name" value="P-loop containing nucleotide triphosphate hydrolases"/>
    <property type="match status" value="2"/>
</dbReference>
<dbReference type="InterPro" id="IPR002121">
    <property type="entry name" value="HRDC_dom"/>
</dbReference>
<dbReference type="GO" id="GO:0003678">
    <property type="term" value="F:DNA helicase activity"/>
    <property type="evidence" value="ECO:0007669"/>
    <property type="project" value="InterPro"/>
</dbReference>
<dbReference type="Pfam" id="PF14493">
    <property type="entry name" value="HTH_40"/>
    <property type="match status" value="1"/>
</dbReference>
<gene>
    <name evidence="2" type="ORF">J2Z56_003440</name>
    <name evidence="3" type="ORF">J2Z57_003026</name>
</gene>
<dbReference type="GO" id="GO:0006281">
    <property type="term" value="P:DNA repair"/>
    <property type="evidence" value="ECO:0007669"/>
    <property type="project" value="InterPro"/>
</dbReference>
<dbReference type="Proteomes" id="UP001138672">
    <property type="component" value="Unassembled WGS sequence"/>
</dbReference>
<accession>A0A9X0YQT7</accession>
<evidence type="ECO:0000313" key="2">
    <source>
        <dbReference type="EMBL" id="MBP1841506.1"/>
    </source>
</evidence>
<dbReference type="PROSITE" id="PS50967">
    <property type="entry name" value="HRDC"/>
    <property type="match status" value="1"/>
</dbReference>
<dbReference type="Pfam" id="PF00570">
    <property type="entry name" value="HRDC"/>
    <property type="match status" value="1"/>
</dbReference>
<protein>
    <submittedName>
        <fullName evidence="2">GTPase SAR1 family protein</fullName>
    </submittedName>
</protein>
<dbReference type="InterPro" id="IPR044876">
    <property type="entry name" value="HRDC_dom_sf"/>
</dbReference>
<name>A0A9X0YQT7_9FLAO</name>
<evidence type="ECO:0000313" key="4">
    <source>
        <dbReference type="Proteomes" id="UP001138672"/>
    </source>
</evidence>
<dbReference type="EMBL" id="JAUSUU010000010">
    <property type="protein sequence ID" value="MDQ0336572.1"/>
    <property type="molecule type" value="Genomic_DNA"/>
</dbReference>
<dbReference type="PANTHER" id="PTHR47642:SF5">
    <property type="entry name" value="ATP-DEPENDENT DNA HELICASE"/>
    <property type="match status" value="1"/>
</dbReference>
<dbReference type="Proteomes" id="UP001231587">
    <property type="component" value="Unassembled WGS sequence"/>
</dbReference>
<proteinExistence type="predicted"/>
<dbReference type="PANTHER" id="PTHR47642">
    <property type="entry name" value="ATP-DEPENDENT DNA HELICASE"/>
    <property type="match status" value="1"/>
</dbReference>
<comment type="caution">
    <text evidence="2">The sequence shown here is derived from an EMBL/GenBank/DDBJ whole genome shotgun (WGS) entry which is preliminary data.</text>
</comment>
<dbReference type="Gene3D" id="1.10.150.80">
    <property type="entry name" value="HRDC domain"/>
    <property type="match status" value="1"/>
</dbReference>
<dbReference type="SMART" id="SM00341">
    <property type="entry name" value="HRDC"/>
    <property type="match status" value="1"/>
</dbReference>
<dbReference type="InterPro" id="IPR029491">
    <property type="entry name" value="Helicase_HTH"/>
</dbReference>
<dbReference type="RefSeq" id="WP_057782173.1">
    <property type="nucleotide sequence ID" value="NZ_JAGGJQ010000011.1"/>
</dbReference>
<dbReference type="InterPro" id="IPR027417">
    <property type="entry name" value="P-loop_NTPase"/>
</dbReference>
<dbReference type="InterPro" id="IPR010997">
    <property type="entry name" value="HRDC-like_sf"/>
</dbReference>
<sequence>MSVNKELDLAWEFVNNTNRSIFLTGKAGTGKTTFLHRLKTQSLKRLVVIAPTGVAAINAKGVTIHSFFQIPFGPILPDTDLDNPTSFNRKFNKTKINIIKSMDLLVIDEISMVRADLLDGIDRTLRRFRTKNKVFGGVQVLMIGDLQQLSPVIKENEWHLLKKYYSNGFFFSSHAYQQCDAVTIELKHIYRQENPTFIQILNEIRNNALSASSAKELNKRYIADFSPKPNAGYISLTTHNTKADTTNKSELDKLKTKSFIYNAKVEGKFPEFSYPNSDTLELKVGAQVMFIKNDTSQDKRYFNGKIGTITHLTKEEVTVQCVDDDFKIVTKAELWENINYTVDKDTKAITEDKIGSFTQIPLRLAWAITIHKSQGLTFEKAIIDAGSAFAHGQTYVALSRCKSLEGLVLKSKISSNQIITDTHVITFNKNAEANEPDQAVLERSQKMFQLDLIAEVFAFYEFMYPVNRILDIFYKNRTSIEGKVEHEMVTIKNTVTNLLKVGNGFNAQLRTLAEEEQLPESNSIIQERFKKAITYFKDQIESNIGTALKTFSFTTDNQAVGNDISKNIDVIETLYDSKLFYFNGLSSDFTTKTLLELRAKSVFLAKDKPRKSRKSVVDGTINVELFELLRVLRNEIATAQDLVHFQVFTQKSLYEMCEVLPVTKDELLNVNGMGATRVEKYGSAILEVIRDYCDENDIQTESEDTIFDDAESKDSKVNTRDLSLQLFQSGKSVAEIATSRDLNENTIFGHLAGFISTGEIKITDLMSKETYDTLLKLIPKKTFDNLSDLKHQLDDAYSYGELRIVLDALNN</sequence>
<dbReference type="GO" id="GO:0003676">
    <property type="term" value="F:nucleic acid binding"/>
    <property type="evidence" value="ECO:0007669"/>
    <property type="project" value="InterPro"/>
</dbReference>
<dbReference type="FunFam" id="3.40.50.300:FF:001498">
    <property type="entry name" value="ATP-dependent DNA helicase"/>
    <property type="match status" value="1"/>
</dbReference>
<evidence type="ECO:0000313" key="3">
    <source>
        <dbReference type="EMBL" id="MDQ0336572.1"/>
    </source>
</evidence>